<proteinExistence type="predicted"/>
<dbReference type="EMBL" id="HACG01017234">
    <property type="protein sequence ID" value="CEK64099.1"/>
    <property type="molecule type" value="Transcribed_RNA"/>
</dbReference>
<protein>
    <recommendedName>
        <fullName evidence="3">C2H2-type domain-containing protein</fullName>
    </recommendedName>
</protein>
<organism evidence="2">
    <name type="scientific">Arion vulgaris</name>
    <dbReference type="NCBI Taxonomy" id="1028688"/>
    <lineage>
        <taxon>Eukaryota</taxon>
        <taxon>Metazoa</taxon>
        <taxon>Spiralia</taxon>
        <taxon>Lophotrochozoa</taxon>
        <taxon>Mollusca</taxon>
        <taxon>Gastropoda</taxon>
        <taxon>Heterobranchia</taxon>
        <taxon>Euthyneura</taxon>
        <taxon>Panpulmonata</taxon>
        <taxon>Eupulmonata</taxon>
        <taxon>Stylommatophora</taxon>
        <taxon>Helicina</taxon>
        <taxon>Arionoidea</taxon>
        <taxon>Arionidae</taxon>
        <taxon>Arion</taxon>
    </lineage>
</organism>
<sequence length="64" mass="7574">MCLQTVFLAICLVVCSEIFESYITHMYTHMYTHTHKDCHERISEVKFTKIVDILNLFNHDPAQN</sequence>
<accession>A0A0B6Z633</accession>
<name>A0A0B6Z633_9EUPU</name>
<gene>
    <name evidence="2" type="primary">ORF50601</name>
</gene>
<evidence type="ECO:0008006" key="3">
    <source>
        <dbReference type="Google" id="ProtNLM"/>
    </source>
</evidence>
<evidence type="ECO:0000256" key="1">
    <source>
        <dbReference type="SAM" id="SignalP"/>
    </source>
</evidence>
<dbReference type="AlphaFoldDB" id="A0A0B6Z633"/>
<reference evidence="2" key="1">
    <citation type="submission" date="2014-12" db="EMBL/GenBank/DDBJ databases">
        <title>Insight into the proteome of Arion vulgaris.</title>
        <authorList>
            <person name="Aradska J."/>
            <person name="Bulat T."/>
            <person name="Smidak R."/>
            <person name="Sarate P."/>
            <person name="Gangsoo J."/>
            <person name="Sialana F."/>
            <person name="Bilban M."/>
            <person name="Lubec G."/>
        </authorList>
    </citation>
    <scope>NUCLEOTIDE SEQUENCE</scope>
    <source>
        <tissue evidence="2">Skin</tissue>
    </source>
</reference>
<evidence type="ECO:0000313" key="2">
    <source>
        <dbReference type="EMBL" id="CEK64099.1"/>
    </source>
</evidence>
<feature type="signal peptide" evidence="1">
    <location>
        <begin position="1"/>
        <end position="16"/>
    </location>
</feature>
<feature type="chain" id="PRO_5002123652" description="C2H2-type domain-containing protein" evidence="1">
    <location>
        <begin position="17"/>
        <end position="64"/>
    </location>
</feature>
<keyword evidence="1" id="KW-0732">Signal</keyword>